<evidence type="ECO:0000313" key="3">
    <source>
        <dbReference type="Proteomes" id="UP000054302"/>
    </source>
</evidence>
<sequence length="418" mass="45834">MDPPHNFQSTVESGSGNSTPCNARKRHLLNSWTNRATERANDSGSQGRLDVSEHGREPMQTSQMWGWATEPRALTHPQNTAPSTGSFQDGSETRGSQGFDLELGTSYQAQQLGTTHQAQQLGAAHQAQQLGTAYQPQYRMQQGWPGNPYYGNDHIGATTGLIPTYAGPPNSGYSSYGSTQVVHPLGYVLAPNMHAGGWHSQNVVAGHSVLKDTTYGDGVGSAPDSDQNNPGGNKIRGLDQEEPAGVTEGENAVISVKKAEEVRKIAVAWIKMVDYIAKDTHFSPQDALVKEETDNMRQALRDGWAWDNSGDKIMGAKIATSVVAKHSRLCRHERLIHLWKQMSLMVKELAILSTMINSDDPPDKMLSFPILARHMASRNSDKVKLGRADLELFNQTHSADKLMLTRATQSILDEYFSL</sequence>
<dbReference type="EMBL" id="KN847524">
    <property type="protein sequence ID" value="KIV89622.1"/>
    <property type="molecule type" value="Genomic_DNA"/>
</dbReference>
<keyword evidence="3" id="KW-1185">Reference proteome</keyword>
<dbReference type="Proteomes" id="UP000054302">
    <property type="component" value="Unassembled WGS sequence"/>
</dbReference>
<proteinExistence type="predicted"/>
<dbReference type="OrthoDB" id="10322311at2759"/>
<dbReference type="GeneID" id="27324853"/>
<evidence type="ECO:0000256" key="1">
    <source>
        <dbReference type="SAM" id="MobiDB-lite"/>
    </source>
</evidence>
<evidence type="ECO:0000313" key="2">
    <source>
        <dbReference type="EMBL" id="KIV89622.1"/>
    </source>
</evidence>
<dbReference type="VEuPathDB" id="FungiDB:PV10_07008"/>
<feature type="region of interest" description="Disordered" evidence="1">
    <location>
        <begin position="1"/>
        <end position="99"/>
    </location>
</feature>
<reference evidence="2 3" key="1">
    <citation type="submission" date="2015-01" db="EMBL/GenBank/DDBJ databases">
        <title>The Genome Sequence of Exophiala mesophila CBS40295.</title>
        <authorList>
            <consortium name="The Broad Institute Genomics Platform"/>
            <person name="Cuomo C."/>
            <person name="de Hoog S."/>
            <person name="Gorbushina A."/>
            <person name="Stielow B."/>
            <person name="Teixiera M."/>
            <person name="Abouelleil A."/>
            <person name="Chapman S.B."/>
            <person name="Priest M."/>
            <person name="Young S.K."/>
            <person name="Wortman J."/>
            <person name="Nusbaum C."/>
            <person name="Birren B."/>
        </authorList>
    </citation>
    <scope>NUCLEOTIDE SEQUENCE [LARGE SCALE GENOMIC DNA]</scope>
    <source>
        <strain evidence="2 3">CBS 40295</strain>
    </source>
</reference>
<dbReference type="AlphaFoldDB" id="A0A0D1Z4C4"/>
<dbReference type="RefSeq" id="XP_016221196.1">
    <property type="nucleotide sequence ID" value="XM_016371864.1"/>
</dbReference>
<organism evidence="2 3">
    <name type="scientific">Exophiala mesophila</name>
    <name type="common">Black yeast-like fungus</name>
    <dbReference type="NCBI Taxonomy" id="212818"/>
    <lineage>
        <taxon>Eukaryota</taxon>
        <taxon>Fungi</taxon>
        <taxon>Dikarya</taxon>
        <taxon>Ascomycota</taxon>
        <taxon>Pezizomycotina</taxon>
        <taxon>Eurotiomycetes</taxon>
        <taxon>Chaetothyriomycetidae</taxon>
        <taxon>Chaetothyriales</taxon>
        <taxon>Herpotrichiellaceae</taxon>
        <taxon>Exophiala</taxon>
    </lineage>
</organism>
<feature type="compositionally biased region" description="Polar residues" evidence="1">
    <location>
        <begin position="76"/>
        <end position="96"/>
    </location>
</feature>
<accession>A0A0D1Z4C4</accession>
<dbReference type="HOGENOM" id="CLU_657259_0_0_1"/>
<protein>
    <submittedName>
        <fullName evidence="2">Uncharacterized protein</fullName>
    </submittedName>
</protein>
<feature type="compositionally biased region" description="Polar residues" evidence="1">
    <location>
        <begin position="1"/>
        <end position="21"/>
    </location>
</feature>
<gene>
    <name evidence="2" type="ORF">PV10_07008</name>
</gene>
<feature type="region of interest" description="Disordered" evidence="1">
    <location>
        <begin position="215"/>
        <end position="246"/>
    </location>
</feature>
<name>A0A0D1Z4C4_EXOME</name>